<keyword evidence="7 11" id="KW-0229">DNA integration</keyword>
<dbReference type="GO" id="GO:0006313">
    <property type="term" value="P:DNA transposition"/>
    <property type="evidence" value="ECO:0007669"/>
    <property type="project" value="UniProtKB-UniRule"/>
</dbReference>
<evidence type="ECO:0000256" key="11">
    <source>
        <dbReference type="HAMAP-Rule" id="MF_01807"/>
    </source>
</evidence>
<evidence type="ECO:0000259" key="12">
    <source>
        <dbReference type="PROSITE" id="PS51898"/>
    </source>
</evidence>
<dbReference type="HAMAP" id="MF_01807">
    <property type="entry name" value="Recomb_XerD"/>
    <property type="match status" value="1"/>
</dbReference>
<comment type="similarity">
    <text evidence="2 11">Belongs to the 'phage' integrase family. XerD subfamily.</text>
</comment>
<comment type="caution">
    <text evidence="14">The sequence shown here is derived from an EMBL/GenBank/DDBJ whole genome shotgun (WGS) entry which is preliminary data.</text>
</comment>
<keyword evidence="10 11" id="KW-0131">Cell cycle</keyword>
<dbReference type="InterPro" id="IPR010998">
    <property type="entry name" value="Integrase_recombinase_N"/>
</dbReference>
<dbReference type="SUPFAM" id="SSF56349">
    <property type="entry name" value="DNA breaking-rejoining enzymes"/>
    <property type="match status" value="1"/>
</dbReference>
<dbReference type="PANTHER" id="PTHR30349:SF90">
    <property type="entry name" value="TYROSINE RECOMBINASE XERD"/>
    <property type="match status" value="1"/>
</dbReference>
<protein>
    <recommendedName>
        <fullName evidence="3 11">Tyrosine recombinase XerD</fullName>
    </recommendedName>
</protein>
<evidence type="ECO:0000256" key="3">
    <source>
        <dbReference type="ARBA" id="ARBA00015810"/>
    </source>
</evidence>
<feature type="active site" evidence="11">
    <location>
        <position position="152"/>
    </location>
</feature>
<feature type="active site" evidence="11">
    <location>
        <position position="247"/>
    </location>
</feature>
<feature type="domain" description="Tyr recombinase" evidence="12">
    <location>
        <begin position="112"/>
        <end position="295"/>
    </location>
</feature>
<feature type="active site" evidence="11">
    <location>
        <position position="250"/>
    </location>
</feature>
<evidence type="ECO:0000256" key="10">
    <source>
        <dbReference type="ARBA" id="ARBA00023306"/>
    </source>
</evidence>
<dbReference type="GO" id="GO:0051301">
    <property type="term" value="P:cell division"/>
    <property type="evidence" value="ECO:0007669"/>
    <property type="project" value="UniProtKB-KW"/>
</dbReference>
<dbReference type="GO" id="GO:0007059">
    <property type="term" value="P:chromosome segregation"/>
    <property type="evidence" value="ECO:0007669"/>
    <property type="project" value="UniProtKB-UniRule"/>
</dbReference>
<dbReference type="CDD" id="cd00798">
    <property type="entry name" value="INT_XerDC_C"/>
    <property type="match status" value="1"/>
</dbReference>
<evidence type="ECO:0000256" key="6">
    <source>
        <dbReference type="ARBA" id="ARBA00022829"/>
    </source>
</evidence>
<dbReference type="Gene3D" id="1.10.150.130">
    <property type="match status" value="1"/>
</dbReference>
<dbReference type="AlphaFoldDB" id="A0A4P9VU82"/>
<dbReference type="GO" id="GO:0003677">
    <property type="term" value="F:DNA binding"/>
    <property type="evidence" value="ECO:0007669"/>
    <property type="project" value="UniProtKB-UniRule"/>
</dbReference>
<dbReference type="PROSITE" id="PS51898">
    <property type="entry name" value="TYR_RECOMBINASE"/>
    <property type="match status" value="1"/>
</dbReference>
<dbReference type="InterPro" id="IPR002104">
    <property type="entry name" value="Integrase_catalytic"/>
</dbReference>
<keyword evidence="6 11" id="KW-0159">Chromosome partition</keyword>
<dbReference type="Pfam" id="PF00589">
    <property type="entry name" value="Phage_integrase"/>
    <property type="match status" value="1"/>
</dbReference>
<dbReference type="GO" id="GO:0005737">
    <property type="term" value="C:cytoplasm"/>
    <property type="evidence" value="ECO:0007669"/>
    <property type="project" value="UniProtKB-SubCell"/>
</dbReference>
<keyword evidence="8 11" id="KW-0238">DNA-binding</keyword>
<dbReference type="NCBIfam" id="NF001399">
    <property type="entry name" value="PRK00283.1"/>
    <property type="match status" value="1"/>
</dbReference>
<dbReference type="Pfam" id="PF02899">
    <property type="entry name" value="Phage_int_SAM_1"/>
    <property type="match status" value="1"/>
</dbReference>
<evidence type="ECO:0000256" key="4">
    <source>
        <dbReference type="ARBA" id="ARBA00022490"/>
    </source>
</evidence>
<reference evidence="14 15" key="1">
    <citation type="submission" date="2017-04" db="EMBL/GenBank/DDBJ databases">
        <title>Draft genome sequence of Zooshikella ganghwensis VG4 isolated from Red Sea sediments.</title>
        <authorList>
            <person name="Rehman Z."/>
            <person name="Alam I."/>
            <person name="Kamau A."/>
            <person name="Bajic V."/>
            <person name="Leiknes T."/>
        </authorList>
    </citation>
    <scope>NUCLEOTIDE SEQUENCE [LARGE SCALE GENOMIC DNA]</scope>
    <source>
        <strain evidence="14 15">VG4</strain>
    </source>
</reference>
<feature type="active site" evidence="11">
    <location>
        <position position="176"/>
    </location>
</feature>
<name>A0A4P9VU82_9GAMM</name>
<keyword evidence="4 11" id="KW-0963">Cytoplasm</keyword>
<feature type="active site" evidence="11">
    <location>
        <position position="273"/>
    </location>
</feature>
<keyword evidence="9 11" id="KW-0233">DNA recombination</keyword>
<dbReference type="PROSITE" id="PS51900">
    <property type="entry name" value="CB"/>
    <property type="match status" value="1"/>
</dbReference>
<keyword evidence="15" id="KW-1185">Reference proteome</keyword>
<keyword evidence="5 11" id="KW-0132">Cell division</keyword>
<organism evidence="14 15">
    <name type="scientific">Zooshikella ganghwensis</name>
    <dbReference type="NCBI Taxonomy" id="202772"/>
    <lineage>
        <taxon>Bacteria</taxon>
        <taxon>Pseudomonadati</taxon>
        <taxon>Pseudomonadota</taxon>
        <taxon>Gammaproteobacteria</taxon>
        <taxon>Oceanospirillales</taxon>
        <taxon>Zooshikellaceae</taxon>
        <taxon>Zooshikella</taxon>
    </lineage>
</organism>
<evidence type="ECO:0000256" key="8">
    <source>
        <dbReference type="ARBA" id="ARBA00023125"/>
    </source>
</evidence>
<comment type="subunit">
    <text evidence="11">Forms a cyclic heterotetrameric complex composed of two molecules of XerC and two molecules of XerD.</text>
</comment>
<dbReference type="InterPro" id="IPR004107">
    <property type="entry name" value="Integrase_SAM-like_N"/>
</dbReference>
<proteinExistence type="inferred from homology"/>
<dbReference type="InterPro" id="IPR011932">
    <property type="entry name" value="Recomb_XerD"/>
</dbReference>
<evidence type="ECO:0000256" key="7">
    <source>
        <dbReference type="ARBA" id="ARBA00022908"/>
    </source>
</evidence>
<sequence length="301" mass="34190">MKSIHATHQVLINEFIQFLWLERGLADNSREAYQSDLTHFAAWLEQQSQSLTTVSRVFIQDYLALRAAEGMSARSSARLLSSLRAFFKFMILNGRIQDDPVQALKMPKLGRKLPGVLSEEEVEALLQAPDLSEPIGFRDKVMLELLYASGLRVSELVMLELPMLLMSLGAVRVLGKGGKERLIPWGEEAHYWLTRYLNEVREQLCVVGQVNTVFPSARGQQMTRQTFWHRVKKYAIEANIAGDISPHTLRHAFATHLLNHGADLRAVQMLLGHSDLSTTQIYTHVAKLRLQKLHQAYHPRG</sequence>
<evidence type="ECO:0000256" key="5">
    <source>
        <dbReference type="ARBA" id="ARBA00022618"/>
    </source>
</evidence>
<gene>
    <name evidence="11 14" type="primary">xerD</name>
    <name evidence="14" type="ORF">B9G39_17550</name>
</gene>
<dbReference type="Gene3D" id="1.10.443.10">
    <property type="entry name" value="Intergrase catalytic core"/>
    <property type="match status" value="1"/>
</dbReference>
<dbReference type="InterPro" id="IPR023009">
    <property type="entry name" value="Tyrosine_recombinase_XerC/XerD"/>
</dbReference>
<dbReference type="GO" id="GO:0009037">
    <property type="term" value="F:tyrosine-based site-specific recombinase activity"/>
    <property type="evidence" value="ECO:0007669"/>
    <property type="project" value="UniProtKB-UniRule"/>
</dbReference>
<evidence type="ECO:0000259" key="13">
    <source>
        <dbReference type="PROSITE" id="PS51900"/>
    </source>
</evidence>
<dbReference type="InterPro" id="IPR050090">
    <property type="entry name" value="Tyrosine_recombinase_XerCD"/>
</dbReference>
<dbReference type="Proteomes" id="UP000257039">
    <property type="component" value="Unassembled WGS sequence"/>
</dbReference>
<evidence type="ECO:0000256" key="9">
    <source>
        <dbReference type="ARBA" id="ARBA00023172"/>
    </source>
</evidence>
<comment type="function">
    <text evidence="11">Site-specific tyrosine recombinase, which acts by catalyzing the cutting and rejoining of the recombining DNA molecules. The XerC-XerD complex is essential to convert dimers of the bacterial chromosome into monomers to permit their segregation at cell division. It also contributes to the segregational stability of plasmids.</text>
</comment>
<feature type="domain" description="Core-binding (CB)" evidence="13">
    <location>
        <begin position="6"/>
        <end position="91"/>
    </location>
</feature>
<accession>A0A4P9VU82</accession>
<dbReference type="PANTHER" id="PTHR30349">
    <property type="entry name" value="PHAGE INTEGRASE-RELATED"/>
    <property type="match status" value="1"/>
</dbReference>
<dbReference type="HAMAP" id="MF_01808">
    <property type="entry name" value="Recomb_XerC_XerD"/>
    <property type="match status" value="1"/>
</dbReference>
<evidence type="ECO:0000313" key="14">
    <source>
        <dbReference type="EMBL" id="RDH46786.1"/>
    </source>
</evidence>
<evidence type="ECO:0000256" key="1">
    <source>
        <dbReference type="ARBA" id="ARBA00004496"/>
    </source>
</evidence>
<feature type="active site" description="O-(3'-phospho-DNA)-tyrosine intermediate" evidence="11">
    <location>
        <position position="282"/>
    </location>
</feature>
<dbReference type="InterPro" id="IPR011010">
    <property type="entry name" value="DNA_brk_join_enz"/>
</dbReference>
<evidence type="ECO:0000313" key="15">
    <source>
        <dbReference type="Proteomes" id="UP000257039"/>
    </source>
</evidence>
<comment type="subcellular location">
    <subcellularLocation>
        <location evidence="1 11">Cytoplasm</location>
    </subcellularLocation>
</comment>
<dbReference type="EMBL" id="NDXW01000001">
    <property type="protein sequence ID" value="RDH46786.1"/>
    <property type="molecule type" value="Genomic_DNA"/>
</dbReference>
<dbReference type="InterPro" id="IPR013762">
    <property type="entry name" value="Integrase-like_cat_sf"/>
</dbReference>
<dbReference type="InterPro" id="IPR044068">
    <property type="entry name" value="CB"/>
</dbReference>
<evidence type="ECO:0000256" key="2">
    <source>
        <dbReference type="ARBA" id="ARBA00010450"/>
    </source>
</evidence>
<dbReference type="NCBIfam" id="TIGR02225">
    <property type="entry name" value="recomb_XerD"/>
    <property type="match status" value="1"/>
</dbReference>